<dbReference type="InterPro" id="IPR011009">
    <property type="entry name" value="Kinase-like_dom_sf"/>
</dbReference>
<reference evidence="3" key="1">
    <citation type="submission" date="2021-01" db="EMBL/GenBank/DDBJ databases">
        <authorList>
            <person name="Corre E."/>
            <person name="Pelletier E."/>
            <person name="Niang G."/>
            <person name="Scheremetjew M."/>
            <person name="Finn R."/>
            <person name="Kale V."/>
            <person name="Holt S."/>
            <person name="Cochrane G."/>
            <person name="Meng A."/>
            <person name="Brown T."/>
            <person name="Cohen L."/>
        </authorList>
    </citation>
    <scope>NUCLEOTIDE SEQUENCE</scope>
    <source>
        <strain evidence="3">CCMP644</strain>
    </source>
</reference>
<feature type="signal peptide" evidence="1">
    <location>
        <begin position="1"/>
        <end position="20"/>
    </location>
</feature>
<gene>
    <name evidence="3" type="ORF">HAND00432_LOCUS21017</name>
</gene>
<dbReference type="PANTHER" id="PTHR44167">
    <property type="entry name" value="OVARIAN-SPECIFIC SERINE/THREONINE-PROTEIN KINASE LOK-RELATED"/>
    <property type="match status" value="1"/>
</dbReference>
<evidence type="ECO:0000256" key="1">
    <source>
        <dbReference type="SAM" id="SignalP"/>
    </source>
</evidence>
<dbReference type="Pfam" id="PF00069">
    <property type="entry name" value="Pkinase"/>
    <property type="match status" value="1"/>
</dbReference>
<name>A0A7S1H826_HEMAN</name>
<dbReference type="PANTHER" id="PTHR44167:SF24">
    <property type="entry name" value="SERINE_THREONINE-PROTEIN KINASE CHK2"/>
    <property type="match status" value="1"/>
</dbReference>
<keyword evidence="1" id="KW-0732">Signal</keyword>
<accession>A0A7S1H826</accession>
<feature type="chain" id="PRO_5030523029" description="Protein kinase domain-containing protein" evidence="1">
    <location>
        <begin position="21"/>
        <end position="377"/>
    </location>
</feature>
<organism evidence="3">
    <name type="scientific">Hemiselmis andersenii</name>
    <name type="common">Cryptophyte alga</name>
    <dbReference type="NCBI Taxonomy" id="464988"/>
    <lineage>
        <taxon>Eukaryota</taxon>
        <taxon>Cryptophyceae</taxon>
        <taxon>Cryptomonadales</taxon>
        <taxon>Hemiselmidaceae</taxon>
        <taxon>Hemiselmis</taxon>
    </lineage>
</organism>
<sequence>MARPPLSLALCLLCVGFSSAFSPPAALFTAQKRQGRADTWRMLIIQAQPPKFSSKDVSANWQQPDAQGTFGKVYFGKQGMMGMGGQVVVKVPVNNAVNKKFAASIFQTEKAVNEKLARTPNPRVAKYLGDIGFQPGDLPGDLENIGLMFKREAGESMEDMLLDGKDLSGKLGARDGGLAKPDLCTRVMGELLVACAQMHDVGVIHRDIKPENIIVTGGGEPLKLIDFGSSCDISTGMGVNDISLDPTYAPPEKRIQGQQAGKYDVYCVAMTGLRCLLPSFSKDPRPGVNERAGQTSLMMEFGEVEFPRADCRFERWASGVRNGRGDPRLQDELEDLFAGGNEDLIRVLDGMLAKQVGARFEARRALAELGQPWAGKA</sequence>
<feature type="domain" description="Protein kinase" evidence="2">
    <location>
        <begin position="59"/>
        <end position="374"/>
    </location>
</feature>
<dbReference type="InterPro" id="IPR008271">
    <property type="entry name" value="Ser/Thr_kinase_AS"/>
</dbReference>
<dbReference type="GO" id="GO:0005634">
    <property type="term" value="C:nucleus"/>
    <property type="evidence" value="ECO:0007669"/>
    <property type="project" value="TreeGrafter"/>
</dbReference>
<evidence type="ECO:0000259" key="2">
    <source>
        <dbReference type="PROSITE" id="PS50011"/>
    </source>
</evidence>
<protein>
    <recommendedName>
        <fullName evidence="2">Protein kinase domain-containing protein</fullName>
    </recommendedName>
</protein>
<dbReference type="AlphaFoldDB" id="A0A7S1H826"/>
<dbReference type="SMART" id="SM00220">
    <property type="entry name" value="S_TKc"/>
    <property type="match status" value="1"/>
</dbReference>
<evidence type="ECO:0000313" key="3">
    <source>
        <dbReference type="EMBL" id="CAD8970018.1"/>
    </source>
</evidence>
<proteinExistence type="predicted"/>
<dbReference type="SUPFAM" id="SSF56112">
    <property type="entry name" value="Protein kinase-like (PK-like)"/>
    <property type="match status" value="1"/>
</dbReference>
<dbReference type="EMBL" id="HBFX01034917">
    <property type="protein sequence ID" value="CAD8970018.1"/>
    <property type="molecule type" value="Transcribed_RNA"/>
</dbReference>
<dbReference type="PROSITE" id="PS00108">
    <property type="entry name" value="PROTEIN_KINASE_ST"/>
    <property type="match status" value="1"/>
</dbReference>
<dbReference type="InterPro" id="IPR000719">
    <property type="entry name" value="Prot_kinase_dom"/>
</dbReference>
<dbReference type="GO" id="GO:0005524">
    <property type="term" value="F:ATP binding"/>
    <property type="evidence" value="ECO:0007669"/>
    <property type="project" value="InterPro"/>
</dbReference>
<dbReference type="GO" id="GO:0004674">
    <property type="term" value="F:protein serine/threonine kinase activity"/>
    <property type="evidence" value="ECO:0007669"/>
    <property type="project" value="TreeGrafter"/>
</dbReference>
<dbReference type="Gene3D" id="1.10.510.10">
    <property type="entry name" value="Transferase(Phosphotransferase) domain 1"/>
    <property type="match status" value="1"/>
</dbReference>
<dbReference type="GO" id="GO:0044773">
    <property type="term" value="P:mitotic DNA damage checkpoint signaling"/>
    <property type="evidence" value="ECO:0007669"/>
    <property type="project" value="TreeGrafter"/>
</dbReference>
<dbReference type="GO" id="GO:0005737">
    <property type="term" value="C:cytoplasm"/>
    <property type="evidence" value="ECO:0007669"/>
    <property type="project" value="TreeGrafter"/>
</dbReference>
<dbReference type="PROSITE" id="PS50011">
    <property type="entry name" value="PROTEIN_KINASE_DOM"/>
    <property type="match status" value="1"/>
</dbReference>